<feature type="signal peptide" evidence="1">
    <location>
        <begin position="1"/>
        <end position="38"/>
    </location>
</feature>
<reference evidence="3 4" key="1">
    <citation type="submission" date="2024-06" db="EMBL/GenBank/DDBJ databases">
        <title>Sorghum-associated microbial communities from plants grown in Nebraska, USA.</title>
        <authorList>
            <person name="Schachtman D."/>
        </authorList>
    </citation>
    <scope>NUCLEOTIDE SEQUENCE [LARGE SCALE GENOMIC DNA]</scope>
    <source>
        <strain evidence="3 4">1757</strain>
    </source>
</reference>
<evidence type="ECO:0000259" key="2">
    <source>
        <dbReference type="Pfam" id="PF01979"/>
    </source>
</evidence>
<proteinExistence type="predicted"/>
<accession>A0ABV2PZ16</accession>
<sequence length="498" mass="53006">MPVQTHCLAAAWPPPGACRAILLAVALAGSCAASSAWAQAPQLSAQTQRFVKYAQPLLAITHVRVIDGNGTPARENQTVLLRDGLIAAVGRHVKLPKGATVIDGSAHTLIPGLVGMHDHMFYPAPKVNPEAKEAIYPEQASSFPKLYLAGGVTSIRTTGSTEPYTDLELKKAIDAGKIPGPKMHTTGPYLEGKGSFTPQMHELVDAADATDTVNYWISEGATSFKAYMHITRAELAAAIAAAHAKHIKVTGHLCAIGFTEAAELGIDDLEHGLPVDTEFTAGKQPDVCPDTKLALAHLATMSVDDPRIQQLIKTLVSKRVAVTSTLPVFETFVPGRAPVDRRVLDAMLPETRVEYLATRERVAKTPNSPWVKVFKLEQDFEHAFVQQGGTLLAGLDPTGYGGVIAGYGDQREVELLVEAGFTPLQAIQIATLNGARFMGEDKRIGSIEAGKAADLVLVAGNPAQDIKDIENVELVFKDGVGYDPAKLAKAANGTVGLR</sequence>
<evidence type="ECO:0000256" key="1">
    <source>
        <dbReference type="SAM" id="SignalP"/>
    </source>
</evidence>
<dbReference type="Proteomes" id="UP001549251">
    <property type="component" value="Unassembled WGS sequence"/>
</dbReference>
<dbReference type="Gene3D" id="1.20.58.520">
    <property type="entry name" value="Amidohydrolase"/>
    <property type="match status" value="1"/>
</dbReference>
<organism evidence="3 4">
    <name type="scientific">Rhodanobacter soli</name>
    <dbReference type="NCBI Taxonomy" id="590609"/>
    <lineage>
        <taxon>Bacteria</taxon>
        <taxon>Pseudomonadati</taxon>
        <taxon>Pseudomonadota</taxon>
        <taxon>Gammaproteobacteria</taxon>
        <taxon>Lysobacterales</taxon>
        <taxon>Rhodanobacteraceae</taxon>
        <taxon>Rhodanobacter</taxon>
    </lineage>
</organism>
<name>A0ABV2PZ16_9GAMM</name>
<dbReference type="Gene3D" id="2.30.40.10">
    <property type="entry name" value="Urease, subunit C, domain 1"/>
    <property type="match status" value="1"/>
</dbReference>
<dbReference type="Gene3D" id="3.40.50.10910">
    <property type="entry name" value="Amidohydrolase"/>
    <property type="match status" value="1"/>
</dbReference>
<dbReference type="SUPFAM" id="SSF51556">
    <property type="entry name" value="Metallo-dependent hydrolases"/>
    <property type="match status" value="1"/>
</dbReference>
<feature type="chain" id="PRO_5046671515" evidence="1">
    <location>
        <begin position="39"/>
        <end position="498"/>
    </location>
</feature>
<keyword evidence="4" id="KW-1185">Reference proteome</keyword>
<evidence type="ECO:0000313" key="3">
    <source>
        <dbReference type="EMBL" id="MET4570284.1"/>
    </source>
</evidence>
<dbReference type="Gene3D" id="3.30.110.90">
    <property type="entry name" value="Amidohydrolase"/>
    <property type="match status" value="1"/>
</dbReference>
<dbReference type="InterPro" id="IPR006680">
    <property type="entry name" value="Amidohydro-rel"/>
</dbReference>
<dbReference type="PANTHER" id="PTHR43135:SF3">
    <property type="entry name" value="ALPHA-D-RIBOSE 1-METHYLPHOSPHONATE 5-TRIPHOSPHATE DIPHOSPHATASE"/>
    <property type="match status" value="1"/>
</dbReference>
<dbReference type="InterPro" id="IPR051781">
    <property type="entry name" value="Metallo-dep_Hydrolase"/>
</dbReference>
<keyword evidence="1" id="KW-0732">Signal</keyword>
<dbReference type="Pfam" id="PF01979">
    <property type="entry name" value="Amidohydro_1"/>
    <property type="match status" value="2"/>
</dbReference>
<dbReference type="InterPro" id="IPR011059">
    <property type="entry name" value="Metal-dep_hydrolase_composite"/>
</dbReference>
<dbReference type="PANTHER" id="PTHR43135">
    <property type="entry name" value="ALPHA-D-RIBOSE 1-METHYLPHOSPHONATE 5-TRIPHOSPHATE DIPHOSPHATASE"/>
    <property type="match status" value="1"/>
</dbReference>
<comment type="caution">
    <text evidence="3">The sequence shown here is derived from an EMBL/GenBank/DDBJ whole genome shotgun (WGS) entry which is preliminary data.</text>
</comment>
<dbReference type="InterPro" id="IPR032466">
    <property type="entry name" value="Metal_Hydrolase"/>
</dbReference>
<dbReference type="RefSeq" id="WP_354551021.1">
    <property type="nucleotide sequence ID" value="NZ_JBEPSD010000002.1"/>
</dbReference>
<evidence type="ECO:0000313" key="4">
    <source>
        <dbReference type="Proteomes" id="UP001549251"/>
    </source>
</evidence>
<gene>
    <name evidence="3" type="ORF">ABIE04_002645</name>
</gene>
<feature type="domain" description="Amidohydrolase-related" evidence="2">
    <location>
        <begin position="414"/>
        <end position="479"/>
    </location>
</feature>
<protein>
    <submittedName>
        <fullName evidence="3">Imidazolonepropionase-like amidohydrolase</fullName>
    </submittedName>
</protein>
<feature type="domain" description="Amidohydrolase-related" evidence="2">
    <location>
        <begin position="108"/>
        <end position="321"/>
    </location>
</feature>
<dbReference type="SUPFAM" id="SSF51338">
    <property type="entry name" value="Composite domain of metallo-dependent hydrolases"/>
    <property type="match status" value="1"/>
</dbReference>
<dbReference type="EMBL" id="JBEPSD010000002">
    <property type="protein sequence ID" value="MET4570284.1"/>
    <property type="molecule type" value="Genomic_DNA"/>
</dbReference>